<dbReference type="AlphaFoldDB" id="A0A0F9M885"/>
<gene>
    <name evidence="2" type="ORF">LCGC14_1416340</name>
</gene>
<evidence type="ECO:0000256" key="1">
    <source>
        <dbReference type="SAM" id="Coils"/>
    </source>
</evidence>
<feature type="coiled-coil region" evidence="1">
    <location>
        <begin position="13"/>
        <end position="65"/>
    </location>
</feature>
<dbReference type="EMBL" id="LAZR01009396">
    <property type="protein sequence ID" value="KKM72850.1"/>
    <property type="molecule type" value="Genomic_DNA"/>
</dbReference>
<keyword evidence="1" id="KW-0175">Coiled coil</keyword>
<evidence type="ECO:0000313" key="2">
    <source>
        <dbReference type="EMBL" id="KKM72850.1"/>
    </source>
</evidence>
<sequence>MVDGQEDYYGQFYNNANARIRNTEEKQGILNERILLIGKNLIEIKENTTEKILEMKKDIDKIKQDIDKIKIFLETISGEFSKFARKDDLEILSRQAKMFQPLGFIR</sequence>
<accession>A0A0F9M885</accession>
<feature type="non-terminal residue" evidence="2">
    <location>
        <position position="106"/>
    </location>
</feature>
<organism evidence="2">
    <name type="scientific">marine sediment metagenome</name>
    <dbReference type="NCBI Taxonomy" id="412755"/>
    <lineage>
        <taxon>unclassified sequences</taxon>
        <taxon>metagenomes</taxon>
        <taxon>ecological metagenomes</taxon>
    </lineage>
</organism>
<reference evidence="2" key="1">
    <citation type="journal article" date="2015" name="Nature">
        <title>Complex archaea that bridge the gap between prokaryotes and eukaryotes.</title>
        <authorList>
            <person name="Spang A."/>
            <person name="Saw J.H."/>
            <person name="Jorgensen S.L."/>
            <person name="Zaremba-Niedzwiedzka K."/>
            <person name="Martijn J."/>
            <person name="Lind A.E."/>
            <person name="van Eijk R."/>
            <person name="Schleper C."/>
            <person name="Guy L."/>
            <person name="Ettema T.J."/>
        </authorList>
    </citation>
    <scope>NUCLEOTIDE SEQUENCE</scope>
</reference>
<comment type="caution">
    <text evidence="2">The sequence shown here is derived from an EMBL/GenBank/DDBJ whole genome shotgun (WGS) entry which is preliminary data.</text>
</comment>
<name>A0A0F9M885_9ZZZZ</name>
<protein>
    <submittedName>
        <fullName evidence="2">Uncharacterized protein</fullName>
    </submittedName>
</protein>
<proteinExistence type="predicted"/>